<gene>
    <name evidence="1" type="ORF">NCTC12965_06989</name>
</gene>
<accession>A0A4U9W991</accession>
<reference evidence="1" key="1">
    <citation type="submission" date="2019-05" db="EMBL/GenBank/DDBJ databases">
        <authorList>
            <consortium name="Pathogen Informatics"/>
        </authorList>
    </citation>
    <scope>NUCLEOTIDE SEQUENCE [LARGE SCALE GENOMIC DNA]</scope>
    <source>
        <strain evidence="1">NCTC12965</strain>
    </source>
</reference>
<organism evidence="1">
    <name type="scientific">Serratia fonticola</name>
    <dbReference type="NCBI Taxonomy" id="47917"/>
    <lineage>
        <taxon>Bacteria</taxon>
        <taxon>Pseudomonadati</taxon>
        <taxon>Pseudomonadota</taxon>
        <taxon>Gammaproteobacteria</taxon>
        <taxon>Enterobacterales</taxon>
        <taxon>Yersiniaceae</taxon>
        <taxon>Serratia</taxon>
    </lineage>
</organism>
<protein>
    <submittedName>
        <fullName evidence="1">Uncharacterized protein</fullName>
    </submittedName>
</protein>
<dbReference type="EMBL" id="CABEEZ010000133">
    <property type="protein sequence ID" value="VTR55473.1"/>
    <property type="molecule type" value="Genomic_DNA"/>
</dbReference>
<sequence length="72" mass="8133">MNIQVERLSAVIDAVATRQFYASLLGYLEGFFAFDNAIVYAFEYGQAPRCLMKNRERKQRCGKPDLPAGCLP</sequence>
<evidence type="ECO:0000313" key="1">
    <source>
        <dbReference type="EMBL" id="VTR55473.1"/>
    </source>
</evidence>
<name>A0A4U9W991_SERFO</name>
<dbReference type="AlphaFoldDB" id="A0A4U9W991"/>
<proteinExistence type="predicted"/>